<proteinExistence type="predicted"/>
<dbReference type="Proteomes" id="UP000078084">
    <property type="component" value="Unassembled WGS sequence"/>
</dbReference>
<organism evidence="1 2">
    <name type="scientific">Kerstersia gyiorum</name>
    <dbReference type="NCBI Taxonomy" id="206506"/>
    <lineage>
        <taxon>Bacteria</taxon>
        <taxon>Pseudomonadati</taxon>
        <taxon>Pseudomonadota</taxon>
        <taxon>Betaproteobacteria</taxon>
        <taxon>Burkholderiales</taxon>
        <taxon>Alcaligenaceae</taxon>
        <taxon>Kerstersia</taxon>
    </lineage>
</organism>
<gene>
    <name evidence="1" type="ORF">AAV32_15005</name>
</gene>
<evidence type="ECO:0000313" key="1">
    <source>
        <dbReference type="EMBL" id="KKO70792.1"/>
    </source>
</evidence>
<protein>
    <submittedName>
        <fullName evidence="1">Uncharacterized protein</fullName>
    </submittedName>
</protein>
<comment type="caution">
    <text evidence="1">The sequence shown here is derived from an EMBL/GenBank/DDBJ whole genome shotgun (WGS) entry which is preliminary data.</text>
</comment>
<accession>A0A171KPH5</accession>
<name>A0A171KPH5_9BURK</name>
<reference evidence="1 2" key="1">
    <citation type="submission" date="2015-04" db="EMBL/GenBank/DDBJ databases">
        <title>Genome sequence of Kerstersia gyiorum CG1.</title>
        <authorList>
            <person name="Greninger A.L."/>
            <person name="Kozyreva V."/>
            <person name="Chaturvedi V."/>
        </authorList>
    </citation>
    <scope>NUCLEOTIDE SEQUENCE [LARGE SCALE GENOMIC DNA]</scope>
    <source>
        <strain evidence="1 2">CG1</strain>
    </source>
</reference>
<dbReference type="EMBL" id="LBNE01000012">
    <property type="protein sequence ID" value="KKO70792.1"/>
    <property type="molecule type" value="Genomic_DNA"/>
</dbReference>
<keyword evidence="2" id="KW-1185">Reference proteome</keyword>
<sequence length="86" mass="9986">MSACAVLIRWFELGMDDKLVTRYAVSTALEFVENMARIRYLMRRCRAALAIPRRRAGEQVLKTCIDLRRSVEQIQQSLRLATRNQG</sequence>
<evidence type="ECO:0000313" key="2">
    <source>
        <dbReference type="Proteomes" id="UP000078084"/>
    </source>
</evidence>
<dbReference type="AlphaFoldDB" id="A0A171KPH5"/>